<dbReference type="CDD" id="cd00502">
    <property type="entry name" value="DHQase_I"/>
    <property type="match status" value="1"/>
</dbReference>
<keyword evidence="3" id="KW-0456">Lyase</keyword>
<dbReference type="SUPFAM" id="SSF51569">
    <property type="entry name" value="Aldolase"/>
    <property type="match status" value="1"/>
</dbReference>
<evidence type="ECO:0000256" key="1">
    <source>
        <dbReference type="ARBA" id="ARBA00001864"/>
    </source>
</evidence>
<dbReference type="AlphaFoldDB" id="X1KNY1"/>
<dbReference type="InterPro" id="IPR013785">
    <property type="entry name" value="Aldolase_TIM"/>
</dbReference>
<dbReference type="EC" id="4.2.1.10" evidence="2"/>
<accession>X1KNY1</accession>
<dbReference type="Gene3D" id="3.20.20.70">
    <property type="entry name" value="Aldolase class I"/>
    <property type="match status" value="1"/>
</dbReference>
<dbReference type="InterPro" id="IPR001381">
    <property type="entry name" value="DHquinase_I"/>
</dbReference>
<name>X1KNY1_9ZZZZ</name>
<reference evidence="5" key="1">
    <citation type="journal article" date="2014" name="Front. Microbiol.">
        <title>High frequency of phylogenetically diverse reductive dehalogenase-homologous genes in deep subseafloor sedimentary metagenomes.</title>
        <authorList>
            <person name="Kawai M."/>
            <person name="Futagami T."/>
            <person name="Toyoda A."/>
            <person name="Takaki Y."/>
            <person name="Nishi S."/>
            <person name="Hori S."/>
            <person name="Arai W."/>
            <person name="Tsubouchi T."/>
            <person name="Morono Y."/>
            <person name="Uchiyama I."/>
            <person name="Ito T."/>
            <person name="Fujiyama A."/>
            <person name="Inagaki F."/>
            <person name="Takami H."/>
        </authorList>
    </citation>
    <scope>NUCLEOTIDE SEQUENCE</scope>
    <source>
        <strain evidence="5">Expedition CK06-06</strain>
    </source>
</reference>
<dbReference type="EMBL" id="BARV01007497">
    <property type="protein sequence ID" value="GAI08782.1"/>
    <property type="molecule type" value="Genomic_DNA"/>
</dbReference>
<sequence>MKRPRICAVIVNKDLAAIKKIEPLIDLFEVRIDLIGDGWQELAKQLNQPWIACNRKADEGGRWAKDEARRIDELLKAIELGADMIDIELRTTNLAETLKLIKPRAKCLVSSHDLKGTPPFDEMQEIVQRQFKSRCRCM</sequence>
<dbReference type="GO" id="GO:0046279">
    <property type="term" value="P:3,4-dihydroxybenzoate biosynthetic process"/>
    <property type="evidence" value="ECO:0007669"/>
    <property type="project" value="UniProtKB-ARBA"/>
</dbReference>
<organism evidence="5">
    <name type="scientific">marine sediment metagenome</name>
    <dbReference type="NCBI Taxonomy" id="412755"/>
    <lineage>
        <taxon>unclassified sequences</taxon>
        <taxon>metagenomes</taxon>
        <taxon>ecological metagenomes</taxon>
    </lineage>
</organism>
<keyword evidence="4" id="KW-0704">Schiff base</keyword>
<evidence type="ECO:0000256" key="4">
    <source>
        <dbReference type="ARBA" id="ARBA00023270"/>
    </source>
</evidence>
<comment type="catalytic activity">
    <reaction evidence="1">
        <text>3-dehydroquinate = 3-dehydroshikimate + H2O</text>
        <dbReference type="Rhea" id="RHEA:21096"/>
        <dbReference type="ChEBI" id="CHEBI:15377"/>
        <dbReference type="ChEBI" id="CHEBI:16630"/>
        <dbReference type="ChEBI" id="CHEBI:32364"/>
        <dbReference type="EC" id="4.2.1.10"/>
    </reaction>
</comment>
<dbReference type="GO" id="GO:0003855">
    <property type="term" value="F:3-dehydroquinate dehydratase activity"/>
    <property type="evidence" value="ECO:0007669"/>
    <property type="project" value="UniProtKB-EC"/>
</dbReference>
<evidence type="ECO:0000256" key="3">
    <source>
        <dbReference type="ARBA" id="ARBA00023239"/>
    </source>
</evidence>
<dbReference type="InterPro" id="IPR050146">
    <property type="entry name" value="Type-I_3-dehydroquinase"/>
</dbReference>
<evidence type="ECO:0000313" key="5">
    <source>
        <dbReference type="EMBL" id="GAI08782.1"/>
    </source>
</evidence>
<dbReference type="Pfam" id="PF01487">
    <property type="entry name" value="DHquinase_I"/>
    <property type="match status" value="1"/>
</dbReference>
<dbReference type="PANTHER" id="PTHR43699:SF1">
    <property type="entry name" value="3-DEHYDROQUINATE DEHYDRATASE"/>
    <property type="match status" value="1"/>
</dbReference>
<comment type="caution">
    <text evidence="5">The sequence shown here is derived from an EMBL/GenBank/DDBJ whole genome shotgun (WGS) entry which is preliminary data.</text>
</comment>
<dbReference type="PANTHER" id="PTHR43699">
    <property type="entry name" value="3-DEHYDROQUINATE DEHYDRATASE"/>
    <property type="match status" value="1"/>
</dbReference>
<evidence type="ECO:0000256" key="2">
    <source>
        <dbReference type="ARBA" id="ARBA00012060"/>
    </source>
</evidence>
<protein>
    <recommendedName>
        <fullName evidence="2">3-dehydroquinate dehydratase</fullName>
        <ecNumber evidence="2">4.2.1.10</ecNumber>
    </recommendedName>
</protein>
<gene>
    <name evidence="5" type="ORF">S06H3_15250</name>
</gene>
<proteinExistence type="predicted"/>